<evidence type="ECO:0000256" key="2">
    <source>
        <dbReference type="ARBA" id="ARBA00006275"/>
    </source>
</evidence>
<evidence type="ECO:0000256" key="5">
    <source>
        <dbReference type="ARBA" id="ARBA00023237"/>
    </source>
</evidence>
<sequence>MSVQYNRTIIAAVTCAFIGLTGCSKDFLDTRLDTQPVQHNVDGSYSSLIQLANAPYAYLQQRNEFSSLDGNLFAAVTDEAVQTNSVGDVYLFNNGNWNQFNNPDDRYNYYYAGIYSVNYFLEYLQKNGGNYRAMLAINRDTITADTRLTYLNDVALMGYAIPEAHVLRAYFYFELIKRYGGVPLLTQTYSASDKPAVSMSGFDELVNFIVTEIDTYKNSLQPNWKTSDFTNQDGRFTIGAALALKARVLLYAASPLHNAAGSATKWQAAAAAANEALVFAQRADAAGGRNSLDGNYRNYFLGNNTLTSNETILAIRYAASNDLERANYPIATAGGNSGVTPTDDLVKAYELTGAAVPDNPYANRDPRLGFTIVTNGSTWNSRVIDQSPGGTDDMRRVNASKTGYYLKKFMNDNVDLVNNAVNPHNWPVFRYGELLLVYAEAMNEAYGPDNNNGFVLTAREALNQVRARPGVNLPGVIAAGQTEFRAAVKQERRVELAFENHRYWDLVRWGDAATVQSRAVTGVQVTKNTSGAFVYTPKTVQNRVFLSPKMNYYPFPQSEVNISNGVLIQNAGW</sequence>
<keyword evidence="3" id="KW-0732">Signal</keyword>
<feature type="domain" description="RagB/SusD" evidence="6">
    <location>
        <begin position="300"/>
        <end position="573"/>
    </location>
</feature>
<dbReference type="InterPro" id="IPR011990">
    <property type="entry name" value="TPR-like_helical_dom_sf"/>
</dbReference>
<protein>
    <submittedName>
        <fullName evidence="8">RagB/SusD family nutrient uptake outer membrane protein</fullName>
    </submittedName>
</protein>
<dbReference type="Pfam" id="PF14322">
    <property type="entry name" value="SusD-like_3"/>
    <property type="match status" value="1"/>
</dbReference>
<evidence type="ECO:0000256" key="3">
    <source>
        <dbReference type="ARBA" id="ARBA00022729"/>
    </source>
</evidence>
<dbReference type="SUPFAM" id="SSF48452">
    <property type="entry name" value="TPR-like"/>
    <property type="match status" value="1"/>
</dbReference>
<dbReference type="Pfam" id="PF07980">
    <property type="entry name" value="SusD_RagB"/>
    <property type="match status" value="1"/>
</dbReference>
<dbReference type="GO" id="GO:0009279">
    <property type="term" value="C:cell outer membrane"/>
    <property type="evidence" value="ECO:0007669"/>
    <property type="project" value="UniProtKB-SubCell"/>
</dbReference>
<accession>A0AAJ6BKD4</accession>
<reference evidence="8" key="1">
    <citation type="submission" date="2023-03" db="EMBL/GenBank/DDBJ databases">
        <title>Andean soil-derived lignocellulolytic bacterial consortium as a source of novel taxa and putative plastic-active enzymes.</title>
        <authorList>
            <person name="Diaz-Garcia L."/>
            <person name="Chuvochina M."/>
            <person name="Feuerriegel G."/>
            <person name="Bunk B."/>
            <person name="Sproer C."/>
            <person name="Streit W.R."/>
            <person name="Rodriguez L.M."/>
            <person name="Overmann J."/>
            <person name="Jimenez D.J."/>
        </authorList>
    </citation>
    <scope>NUCLEOTIDE SEQUENCE</scope>
    <source>
        <strain evidence="8">MAG 7</strain>
    </source>
</reference>
<keyword evidence="4" id="KW-0472">Membrane</keyword>
<keyword evidence="5" id="KW-0998">Cell outer membrane</keyword>
<dbReference type="InterPro" id="IPR033985">
    <property type="entry name" value="SusD-like_N"/>
</dbReference>
<dbReference type="EMBL" id="CP119311">
    <property type="protein sequence ID" value="WEK38331.1"/>
    <property type="molecule type" value="Genomic_DNA"/>
</dbReference>
<gene>
    <name evidence="8" type="ORF">P0Y53_12560</name>
</gene>
<evidence type="ECO:0000256" key="1">
    <source>
        <dbReference type="ARBA" id="ARBA00004442"/>
    </source>
</evidence>
<dbReference type="AlphaFoldDB" id="A0AAJ6BKD4"/>
<comment type="similarity">
    <text evidence="2">Belongs to the SusD family.</text>
</comment>
<evidence type="ECO:0000259" key="6">
    <source>
        <dbReference type="Pfam" id="PF07980"/>
    </source>
</evidence>
<comment type="subcellular location">
    <subcellularLocation>
        <location evidence="1">Cell outer membrane</location>
    </subcellularLocation>
</comment>
<name>A0AAJ6BKD4_9BACT</name>
<feature type="domain" description="SusD-like N-terminal" evidence="7">
    <location>
        <begin position="26"/>
        <end position="250"/>
    </location>
</feature>
<dbReference type="InterPro" id="IPR012944">
    <property type="entry name" value="SusD_RagB_dom"/>
</dbReference>
<dbReference type="Gene3D" id="1.25.40.390">
    <property type="match status" value="1"/>
</dbReference>
<evidence type="ECO:0000256" key="4">
    <source>
        <dbReference type="ARBA" id="ARBA00023136"/>
    </source>
</evidence>
<organism evidence="8 9">
    <name type="scientific">Candidatus Pseudobacter hemicellulosilyticus</name>
    <dbReference type="NCBI Taxonomy" id="3121375"/>
    <lineage>
        <taxon>Bacteria</taxon>
        <taxon>Pseudomonadati</taxon>
        <taxon>Bacteroidota</taxon>
        <taxon>Chitinophagia</taxon>
        <taxon>Chitinophagales</taxon>
        <taxon>Chitinophagaceae</taxon>
        <taxon>Pseudobacter</taxon>
    </lineage>
</organism>
<proteinExistence type="inferred from homology"/>
<evidence type="ECO:0000313" key="9">
    <source>
        <dbReference type="Proteomes" id="UP001220610"/>
    </source>
</evidence>
<evidence type="ECO:0000259" key="7">
    <source>
        <dbReference type="Pfam" id="PF14322"/>
    </source>
</evidence>
<dbReference type="Proteomes" id="UP001220610">
    <property type="component" value="Chromosome"/>
</dbReference>
<evidence type="ECO:0000313" key="8">
    <source>
        <dbReference type="EMBL" id="WEK38331.1"/>
    </source>
</evidence>
<dbReference type="PROSITE" id="PS51257">
    <property type="entry name" value="PROKAR_LIPOPROTEIN"/>
    <property type="match status" value="1"/>
</dbReference>